<dbReference type="InterPro" id="IPR006262">
    <property type="entry name" value="Cyt_deam_tetra"/>
</dbReference>
<evidence type="ECO:0000256" key="3">
    <source>
        <dbReference type="ARBA" id="ARBA00006576"/>
    </source>
</evidence>
<dbReference type="AlphaFoldDB" id="A0A2T5G734"/>
<accession>A0A2T5G734</accession>
<feature type="binding site" evidence="13">
    <location>
        <begin position="52"/>
        <end position="58"/>
    </location>
    <ligand>
        <name>substrate</name>
    </ligand>
</feature>
<keyword evidence="7 15" id="KW-0378">Hydrolase</keyword>
<evidence type="ECO:0000259" key="17">
    <source>
        <dbReference type="PROSITE" id="PS51747"/>
    </source>
</evidence>
<dbReference type="PROSITE" id="PS51747">
    <property type="entry name" value="CYT_DCMP_DEAMINASES_2"/>
    <property type="match status" value="1"/>
</dbReference>
<proteinExistence type="inferred from homology"/>
<dbReference type="EMBL" id="PEBW01000003">
    <property type="protein sequence ID" value="PTQ51972.1"/>
    <property type="molecule type" value="Genomic_DNA"/>
</dbReference>
<sequence>MEQTTWEALSPEHREGLRRAVEARENAYVPYSRFAVGAAARTGSGAYVQGFNIENAAYPLSMCAERVALYRAYAEGERGFRALYVVADAPRPVPPCGACRQVMAELCPPTMPVILANLRGEVLLTTVEELLPFSFAPDDLLREEGESGPLGTGEGLWRAGEEGRA</sequence>
<evidence type="ECO:0000256" key="9">
    <source>
        <dbReference type="ARBA" id="ARBA00032005"/>
    </source>
</evidence>
<gene>
    <name evidence="18" type="ORF">BLITH_0939</name>
</gene>
<dbReference type="NCBIfam" id="NF004064">
    <property type="entry name" value="PRK05578.1"/>
    <property type="match status" value="1"/>
</dbReference>
<dbReference type="Gene3D" id="3.40.140.10">
    <property type="entry name" value="Cytidine Deaminase, domain 2"/>
    <property type="match status" value="1"/>
</dbReference>
<dbReference type="PROSITE" id="PS00903">
    <property type="entry name" value="CYT_DCMP_DEAMINASES_1"/>
    <property type="match status" value="1"/>
</dbReference>
<dbReference type="PANTHER" id="PTHR11644:SF2">
    <property type="entry name" value="CYTIDINE DEAMINASE"/>
    <property type="match status" value="1"/>
</dbReference>
<dbReference type="Proteomes" id="UP000244016">
    <property type="component" value="Unassembled WGS sequence"/>
</dbReference>
<evidence type="ECO:0000256" key="11">
    <source>
        <dbReference type="ARBA" id="ARBA00049558"/>
    </source>
</evidence>
<evidence type="ECO:0000256" key="6">
    <source>
        <dbReference type="ARBA" id="ARBA00022723"/>
    </source>
</evidence>
<comment type="caution">
    <text evidence="18">The sequence shown here is derived from an EMBL/GenBank/DDBJ whole genome shotgun (WGS) entry which is preliminary data.</text>
</comment>
<evidence type="ECO:0000256" key="5">
    <source>
        <dbReference type="ARBA" id="ARBA00018266"/>
    </source>
</evidence>
<keyword evidence="8 14" id="KW-0862">Zinc</keyword>
<evidence type="ECO:0000313" key="18">
    <source>
        <dbReference type="EMBL" id="PTQ51972.1"/>
    </source>
</evidence>
<evidence type="ECO:0000256" key="4">
    <source>
        <dbReference type="ARBA" id="ARBA00012783"/>
    </source>
</evidence>
<comment type="catalytic activity">
    <reaction evidence="10 15">
        <text>2'-deoxycytidine + H2O + H(+) = 2'-deoxyuridine + NH4(+)</text>
        <dbReference type="Rhea" id="RHEA:13433"/>
        <dbReference type="ChEBI" id="CHEBI:15377"/>
        <dbReference type="ChEBI" id="CHEBI:15378"/>
        <dbReference type="ChEBI" id="CHEBI:15698"/>
        <dbReference type="ChEBI" id="CHEBI:16450"/>
        <dbReference type="ChEBI" id="CHEBI:28938"/>
        <dbReference type="EC" id="3.5.4.5"/>
    </reaction>
</comment>
<feature type="active site" description="Proton donor" evidence="12">
    <location>
        <position position="65"/>
    </location>
</feature>
<evidence type="ECO:0000256" key="2">
    <source>
        <dbReference type="ARBA" id="ARBA00003949"/>
    </source>
</evidence>
<dbReference type="GO" id="GO:0008270">
    <property type="term" value="F:zinc ion binding"/>
    <property type="evidence" value="ECO:0007669"/>
    <property type="project" value="UniProtKB-UniRule"/>
</dbReference>
<comment type="function">
    <text evidence="2 15">This enzyme scavenges exogenous and endogenous cytidine and 2'-deoxycytidine for UMP synthesis.</text>
</comment>
<feature type="binding site" evidence="14">
    <location>
        <position position="99"/>
    </location>
    <ligand>
        <name>Zn(2+)</name>
        <dbReference type="ChEBI" id="CHEBI:29105"/>
        <note>catalytic</note>
    </ligand>
</feature>
<dbReference type="InterPro" id="IPR016192">
    <property type="entry name" value="APOBEC/CMP_deaminase_Zn-bd"/>
</dbReference>
<evidence type="ECO:0000256" key="13">
    <source>
        <dbReference type="PIRSR" id="PIRSR606262-2"/>
    </source>
</evidence>
<comment type="similarity">
    <text evidence="3 15">Belongs to the cytidine and deoxycytidylate deaminase family.</text>
</comment>
<dbReference type="InterPro" id="IPR016193">
    <property type="entry name" value="Cytidine_deaminase-like"/>
</dbReference>
<evidence type="ECO:0000256" key="1">
    <source>
        <dbReference type="ARBA" id="ARBA00001947"/>
    </source>
</evidence>
<dbReference type="GO" id="GO:0072527">
    <property type="term" value="P:pyrimidine-containing compound metabolic process"/>
    <property type="evidence" value="ECO:0007669"/>
    <property type="project" value="UniProtKB-ARBA"/>
</dbReference>
<organism evidence="18 19">
    <name type="scientific">Brockia lithotrophica</name>
    <dbReference type="NCBI Taxonomy" id="933949"/>
    <lineage>
        <taxon>Bacteria</taxon>
        <taxon>Bacillati</taxon>
        <taxon>Bacillota</taxon>
        <taxon>Bacilli</taxon>
        <taxon>Bacillales</taxon>
        <taxon>Bacillales Family X. Incertae Sedis</taxon>
        <taxon>Brockia</taxon>
    </lineage>
</organism>
<evidence type="ECO:0000256" key="14">
    <source>
        <dbReference type="PIRSR" id="PIRSR606262-3"/>
    </source>
</evidence>
<comment type="cofactor">
    <cofactor evidence="1 14 15">
        <name>Zn(2+)</name>
        <dbReference type="ChEBI" id="CHEBI:29105"/>
    </cofactor>
</comment>
<evidence type="ECO:0000256" key="12">
    <source>
        <dbReference type="PIRSR" id="PIRSR606262-1"/>
    </source>
</evidence>
<evidence type="ECO:0000256" key="7">
    <source>
        <dbReference type="ARBA" id="ARBA00022801"/>
    </source>
</evidence>
<feature type="domain" description="CMP/dCMP-type deaminase" evidence="17">
    <location>
        <begin position="11"/>
        <end position="138"/>
    </location>
</feature>
<dbReference type="PANTHER" id="PTHR11644">
    <property type="entry name" value="CYTIDINE DEAMINASE"/>
    <property type="match status" value="1"/>
</dbReference>
<feature type="binding site" evidence="14">
    <location>
        <position position="63"/>
    </location>
    <ligand>
        <name>Zn(2+)</name>
        <dbReference type="ChEBI" id="CHEBI:29105"/>
        <note>catalytic</note>
    </ligand>
</feature>
<dbReference type="EC" id="3.5.4.5" evidence="4 15"/>
<dbReference type="Pfam" id="PF00383">
    <property type="entry name" value="dCMP_cyt_deam_1"/>
    <property type="match status" value="1"/>
</dbReference>
<dbReference type="CDD" id="cd01283">
    <property type="entry name" value="cytidine_deaminase"/>
    <property type="match status" value="1"/>
</dbReference>
<evidence type="ECO:0000256" key="8">
    <source>
        <dbReference type="ARBA" id="ARBA00022833"/>
    </source>
</evidence>
<dbReference type="SUPFAM" id="SSF53927">
    <property type="entry name" value="Cytidine deaminase-like"/>
    <property type="match status" value="1"/>
</dbReference>
<dbReference type="GO" id="GO:0055086">
    <property type="term" value="P:nucleobase-containing small molecule metabolic process"/>
    <property type="evidence" value="ECO:0007669"/>
    <property type="project" value="UniProtKB-ARBA"/>
</dbReference>
<evidence type="ECO:0000256" key="16">
    <source>
        <dbReference type="SAM" id="MobiDB-lite"/>
    </source>
</evidence>
<dbReference type="NCBIfam" id="TIGR01354">
    <property type="entry name" value="cyt_deam_tetra"/>
    <property type="match status" value="1"/>
</dbReference>
<evidence type="ECO:0000256" key="15">
    <source>
        <dbReference type="RuleBase" id="RU364006"/>
    </source>
</evidence>
<dbReference type="FunFam" id="3.40.140.10:FF:000008">
    <property type="entry name" value="Cytidine deaminase"/>
    <property type="match status" value="1"/>
</dbReference>
<feature type="binding site" evidence="14">
    <location>
        <position position="96"/>
    </location>
    <ligand>
        <name>Zn(2+)</name>
        <dbReference type="ChEBI" id="CHEBI:29105"/>
        <note>catalytic</note>
    </ligand>
</feature>
<dbReference type="GO" id="GO:0005829">
    <property type="term" value="C:cytosol"/>
    <property type="evidence" value="ECO:0007669"/>
    <property type="project" value="TreeGrafter"/>
</dbReference>
<dbReference type="GO" id="GO:0004126">
    <property type="term" value="F:cytidine deaminase activity"/>
    <property type="evidence" value="ECO:0007669"/>
    <property type="project" value="UniProtKB-UniRule"/>
</dbReference>
<protein>
    <recommendedName>
        <fullName evidence="5 15">Cytidine deaminase</fullName>
        <ecNumber evidence="4 15">3.5.4.5</ecNumber>
    </recommendedName>
    <alternativeName>
        <fullName evidence="9 15">Cytidine aminohydrolase</fullName>
    </alternativeName>
</protein>
<evidence type="ECO:0000256" key="10">
    <source>
        <dbReference type="ARBA" id="ARBA00049252"/>
    </source>
</evidence>
<keyword evidence="6 14" id="KW-0479">Metal-binding</keyword>
<reference evidence="18 19" key="1">
    <citation type="submission" date="2017-08" db="EMBL/GenBank/DDBJ databases">
        <title>Burning lignite coal seam in the remote Altai Mountains harbors a hydrogen-driven thermophilic microbial community.</title>
        <authorList>
            <person name="Kadnikov V.V."/>
            <person name="Mardanov A.V."/>
            <person name="Ivasenko D."/>
            <person name="Beletsky A.V."/>
            <person name="Karnachuk O.V."/>
            <person name="Ravin N.V."/>
        </authorList>
    </citation>
    <scope>NUCLEOTIDE SEQUENCE [LARGE SCALE GENOMIC DNA]</scope>
    <source>
        <strain evidence="18">AL31</strain>
    </source>
</reference>
<name>A0A2T5G734_9BACL</name>
<dbReference type="InterPro" id="IPR002125">
    <property type="entry name" value="CMP_dCMP_dom"/>
</dbReference>
<dbReference type="GO" id="GO:0042802">
    <property type="term" value="F:identical protein binding"/>
    <property type="evidence" value="ECO:0007669"/>
    <property type="project" value="UniProtKB-ARBA"/>
</dbReference>
<comment type="catalytic activity">
    <reaction evidence="11 15">
        <text>cytidine + H2O + H(+) = uridine + NH4(+)</text>
        <dbReference type="Rhea" id="RHEA:16069"/>
        <dbReference type="ChEBI" id="CHEBI:15377"/>
        <dbReference type="ChEBI" id="CHEBI:15378"/>
        <dbReference type="ChEBI" id="CHEBI:16704"/>
        <dbReference type="ChEBI" id="CHEBI:17562"/>
        <dbReference type="ChEBI" id="CHEBI:28938"/>
        <dbReference type="EC" id="3.5.4.5"/>
    </reaction>
</comment>
<dbReference type="InterPro" id="IPR050202">
    <property type="entry name" value="Cyt/Deoxycyt_deaminase"/>
</dbReference>
<evidence type="ECO:0000313" key="19">
    <source>
        <dbReference type="Proteomes" id="UP000244016"/>
    </source>
</evidence>
<feature type="region of interest" description="Disordered" evidence="16">
    <location>
        <begin position="144"/>
        <end position="165"/>
    </location>
</feature>